<dbReference type="OMA" id="VFCHGGF"/>
<sequence length="254" mass="28435">MRLLIIRHADPEYVTDSLTGPGKKEAAALAERFKQGLEGEITHIYTSPMGRARATASYTEEALGMKANVEEWTRELTYWPRLKGGERPGEGGLAMWDLAANDVRSTAALERESQWDLIAGIQPAKQPFEELQVSSDAFLARHGYMREGFQYRIVKPNRDIIAVFCHGGFGLTWLAHLLHIPLAVAWTSFYMSPSSVTTILFDERSPDYACPRAIGIGDIGHLYANGLKLSISKYERPNTYGGWKRPSGIKANFW</sequence>
<proteinExistence type="predicted"/>
<dbReference type="EMBL" id="HG001969">
    <property type="protein sequence ID" value="CDF38822.1"/>
    <property type="molecule type" value="Genomic_DNA"/>
</dbReference>
<dbReference type="SMART" id="SM00855">
    <property type="entry name" value="PGAM"/>
    <property type="match status" value="1"/>
</dbReference>
<dbReference type="RefSeq" id="XP_005718727.1">
    <property type="nucleotide sequence ID" value="XM_005718670.1"/>
</dbReference>
<keyword evidence="2" id="KW-1185">Reference proteome</keyword>
<reference evidence="2" key="1">
    <citation type="journal article" date="2013" name="Proc. Natl. Acad. Sci. U.S.A.">
        <title>Genome structure and metabolic features in the red seaweed Chondrus crispus shed light on evolution of the Archaeplastida.</title>
        <authorList>
            <person name="Collen J."/>
            <person name="Porcel B."/>
            <person name="Carre W."/>
            <person name="Ball S.G."/>
            <person name="Chaparro C."/>
            <person name="Tonon T."/>
            <person name="Barbeyron T."/>
            <person name="Michel G."/>
            <person name="Noel B."/>
            <person name="Valentin K."/>
            <person name="Elias M."/>
            <person name="Artiguenave F."/>
            <person name="Arun A."/>
            <person name="Aury J.M."/>
            <person name="Barbosa-Neto J.F."/>
            <person name="Bothwell J.H."/>
            <person name="Bouget F.Y."/>
            <person name="Brillet L."/>
            <person name="Cabello-Hurtado F."/>
            <person name="Capella-Gutierrez S."/>
            <person name="Charrier B."/>
            <person name="Cladiere L."/>
            <person name="Cock J.M."/>
            <person name="Coelho S.M."/>
            <person name="Colleoni C."/>
            <person name="Czjzek M."/>
            <person name="Da Silva C."/>
            <person name="Delage L."/>
            <person name="Denoeud F."/>
            <person name="Deschamps P."/>
            <person name="Dittami S.M."/>
            <person name="Gabaldon T."/>
            <person name="Gachon C.M."/>
            <person name="Groisillier A."/>
            <person name="Herve C."/>
            <person name="Jabbari K."/>
            <person name="Katinka M."/>
            <person name="Kloareg B."/>
            <person name="Kowalczyk N."/>
            <person name="Labadie K."/>
            <person name="Leblanc C."/>
            <person name="Lopez P.J."/>
            <person name="McLachlan D.H."/>
            <person name="Meslet-Cladiere L."/>
            <person name="Moustafa A."/>
            <person name="Nehr Z."/>
            <person name="Nyvall Collen P."/>
            <person name="Panaud O."/>
            <person name="Partensky F."/>
            <person name="Poulain J."/>
            <person name="Rensing S.A."/>
            <person name="Rousvoal S."/>
            <person name="Samson G."/>
            <person name="Symeonidi A."/>
            <person name="Weissenbach J."/>
            <person name="Zambounis A."/>
            <person name="Wincker P."/>
            <person name="Boyen C."/>
        </authorList>
    </citation>
    <scope>NUCLEOTIDE SEQUENCE [LARGE SCALE GENOMIC DNA]</scope>
    <source>
        <strain evidence="2">cv. Stackhouse</strain>
    </source>
</reference>
<dbReference type="Gene3D" id="3.40.50.1240">
    <property type="entry name" value="Phosphoglycerate mutase-like"/>
    <property type="match status" value="1"/>
</dbReference>
<dbReference type="AlphaFoldDB" id="R7QJX0"/>
<accession>R7QJX0</accession>
<evidence type="ECO:0000313" key="1">
    <source>
        <dbReference type="EMBL" id="CDF38822.1"/>
    </source>
</evidence>
<dbReference type="Pfam" id="PF00300">
    <property type="entry name" value="His_Phos_1"/>
    <property type="match status" value="1"/>
</dbReference>
<dbReference type="SUPFAM" id="SSF53254">
    <property type="entry name" value="Phosphoglycerate mutase-like"/>
    <property type="match status" value="1"/>
</dbReference>
<dbReference type="InterPro" id="IPR013078">
    <property type="entry name" value="His_Pase_superF_clade-1"/>
</dbReference>
<evidence type="ECO:0000313" key="2">
    <source>
        <dbReference type="Proteomes" id="UP000012073"/>
    </source>
</evidence>
<evidence type="ECO:0008006" key="3">
    <source>
        <dbReference type="Google" id="ProtNLM"/>
    </source>
</evidence>
<gene>
    <name evidence="1" type="ORF">CHC_T00001241001</name>
</gene>
<dbReference type="KEGG" id="ccp:CHC_T00001241001"/>
<protein>
    <recommendedName>
        <fullName evidence="3">Phosphoglycerate mutase</fullName>
    </recommendedName>
</protein>
<organism evidence="1 2">
    <name type="scientific">Chondrus crispus</name>
    <name type="common">Carrageen Irish moss</name>
    <name type="synonym">Polymorpha crispa</name>
    <dbReference type="NCBI Taxonomy" id="2769"/>
    <lineage>
        <taxon>Eukaryota</taxon>
        <taxon>Rhodophyta</taxon>
        <taxon>Florideophyceae</taxon>
        <taxon>Rhodymeniophycidae</taxon>
        <taxon>Gigartinales</taxon>
        <taxon>Gigartinaceae</taxon>
        <taxon>Chondrus</taxon>
    </lineage>
</organism>
<dbReference type="CDD" id="cd07067">
    <property type="entry name" value="HP_PGM_like"/>
    <property type="match status" value="1"/>
</dbReference>
<dbReference type="GeneID" id="17326445"/>
<dbReference type="Gramene" id="CDF38822">
    <property type="protein sequence ID" value="CDF38822"/>
    <property type="gene ID" value="CHC_T00001241001"/>
</dbReference>
<dbReference type="InterPro" id="IPR029033">
    <property type="entry name" value="His_PPase_superfam"/>
</dbReference>
<dbReference type="Proteomes" id="UP000012073">
    <property type="component" value="Unassembled WGS sequence"/>
</dbReference>
<dbReference type="OrthoDB" id="354304at2759"/>
<name>R7QJX0_CHOCR</name>